<organism evidence="10 11">
    <name type="scientific">Microtus ochrogaster</name>
    <name type="common">Prairie vole</name>
    <dbReference type="NCBI Taxonomy" id="79684"/>
    <lineage>
        <taxon>Eukaryota</taxon>
        <taxon>Metazoa</taxon>
        <taxon>Chordata</taxon>
        <taxon>Craniata</taxon>
        <taxon>Vertebrata</taxon>
        <taxon>Euteleostomi</taxon>
        <taxon>Mammalia</taxon>
        <taxon>Eutheria</taxon>
        <taxon>Euarchontoglires</taxon>
        <taxon>Glires</taxon>
        <taxon>Rodentia</taxon>
        <taxon>Myomorpha</taxon>
        <taxon>Muroidea</taxon>
        <taxon>Cricetidae</taxon>
        <taxon>Arvicolinae</taxon>
        <taxon>Microtus</taxon>
    </lineage>
</organism>
<evidence type="ECO:0000256" key="1">
    <source>
        <dbReference type="ARBA" id="ARBA00004613"/>
    </source>
</evidence>
<dbReference type="EMBL" id="JAATJU010022660">
    <property type="protein sequence ID" value="KAH0509994.1"/>
    <property type="molecule type" value="Genomic_DNA"/>
</dbReference>
<dbReference type="AlphaFoldDB" id="A0A8J6KUW2"/>
<evidence type="ECO:0000256" key="3">
    <source>
        <dbReference type="ARBA" id="ARBA00022525"/>
    </source>
</evidence>
<feature type="chain" id="PRO_5035232527" evidence="8">
    <location>
        <begin position="30"/>
        <end position="174"/>
    </location>
</feature>
<comment type="caution">
    <text evidence="10">The sequence shown here is derived from an EMBL/GenBank/DDBJ whole genome shotgun (WGS) entry which is preliminary data.</text>
</comment>
<keyword evidence="3" id="KW-0964">Secreted</keyword>
<sequence length="174" mass="19809">MQAQRDNPSLRWSLSLLLLLGLVLPLVFSQTLSYREAVLRAVDDFNQQSLDTNLYRLLDMDSQPSGDEDPDALNYMRFRVKETVCDKATYQTPEQCNFREHGLVKQCVATVNQGTDSFTDIRCKGPGTQPQQFKNVGRIAGLLRRGGLKIGEKIQKLGQKIRDFFQKITPEVEK</sequence>
<keyword evidence="7" id="KW-1015">Disulfide bond</keyword>
<accession>A0A8J6KUW2</accession>
<feature type="signal peptide" evidence="8">
    <location>
        <begin position="1"/>
        <end position="29"/>
    </location>
</feature>
<keyword evidence="6" id="KW-0044">Antibiotic</keyword>
<proteinExistence type="inferred from homology"/>
<dbReference type="FunFam" id="3.10.450.10:FF:000003">
    <property type="entry name" value="Cathelicidin antimicrobial peptide"/>
    <property type="match status" value="1"/>
</dbReference>
<reference evidence="10" key="1">
    <citation type="submission" date="2020-03" db="EMBL/GenBank/DDBJ databases">
        <title>Studies in the Genomics of Life Span.</title>
        <authorList>
            <person name="Glass D."/>
        </authorList>
    </citation>
    <scope>NUCLEOTIDE SEQUENCE</scope>
    <source>
        <strain evidence="10">LTLLF</strain>
        <tissue evidence="10">Muscle</tissue>
    </source>
</reference>
<dbReference type="PROSITE" id="PS00947">
    <property type="entry name" value="CATHELICIDINS_2"/>
    <property type="match status" value="1"/>
</dbReference>
<gene>
    <name evidence="10" type="ORF">LTLLF_157575</name>
</gene>
<dbReference type="GO" id="GO:0005615">
    <property type="term" value="C:extracellular space"/>
    <property type="evidence" value="ECO:0007669"/>
    <property type="project" value="TreeGrafter"/>
</dbReference>
<evidence type="ECO:0000256" key="4">
    <source>
        <dbReference type="ARBA" id="ARBA00022529"/>
    </source>
</evidence>
<dbReference type="GO" id="GO:0050829">
    <property type="term" value="P:defense response to Gram-negative bacterium"/>
    <property type="evidence" value="ECO:0007669"/>
    <property type="project" value="TreeGrafter"/>
</dbReference>
<keyword evidence="4" id="KW-0929">Antimicrobial</keyword>
<feature type="domain" description="Cathelicidin antimicrobial peptide C-terminal" evidence="9">
    <location>
        <begin position="141"/>
        <end position="167"/>
    </location>
</feature>
<dbReference type="Pfam" id="PF12153">
    <property type="entry name" value="CAP18_C"/>
    <property type="match status" value="1"/>
</dbReference>
<dbReference type="InterPro" id="IPR001894">
    <property type="entry name" value="Cathelicidin-like"/>
</dbReference>
<keyword evidence="5 8" id="KW-0732">Signal</keyword>
<dbReference type="GO" id="GO:0061844">
    <property type="term" value="P:antimicrobial humoral immune response mediated by antimicrobial peptide"/>
    <property type="evidence" value="ECO:0007669"/>
    <property type="project" value="TreeGrafter"/>
</dbReference>
<evidence type="ECO:0000256" key="5">
    <source>
        <dbReference type="ARBA" id="ARBA00022729"/>
    </source>
</evidence>
<dbReference type="Pfam" id="PF00666">
    <property type="entry name" value="Cathelicidins"/>
    <property type="match status" value="1"/>
</dbReference>
<evidence type="ECO:0000256" key="7">
    <source>
        <dbReference type="ARBA" id="ARBA00023157"/>
    </source>
</evidence>
<dbReference type="GO" id="GO:0050830">
    <property type="term" value="P:defense response to Gram-positive bacterium"/>
    <property type="evidence" value="ECO:0007669"/>
    <property type="project" value="TreeGrafter"/>
</dbReference>
<dbReference type="Gene3D" id="3.10.450.10">
    <property type="match status" value="1"/>
</dbReference>
<dbReference type="SUPFAM" id="SSF54403">
    <property type="entry name" value="Cystatin/monellin"/>
    <property type="match status" value="1"/>
</dbReference>
<dbReference type="PANTHER" id="PTHR10206:SF2">
    <property type="entry name" value="CATHELICIDIN ANTIMICROBIAL PEPTIDE"/>
    <property type="match status" value="1"/>
</dbReference>
<comment type="subcellular location">
    <subcellularLocation>
        <location evidence="1">Secreted</location>
    </subcellularLocation>
</comment>
<dbReference type="PROSITE" id="PS00946">
    <property type="entry name" value="CATHELICIDINS_1"/>
    <property type="match status" value="1"/>
</dbReference>
<evidence type="ECO:0000256" key="6">
    <source>
        <dbReference type="ARBA" id="ARBA00023022"/>
    </source>
</evidence>
<dbReference type="Proteomes" id="UP000710432">
    <property type="component" value="Unassembled WGS sequence"/>
</dbReference>
<comment type="similarity">
    <text evidence="2">Belongs to the cathelicidin family.</text>
</comment>
<name>A0A8J6KUW2_MICOH</name>
<dbReference type="GO" id="GO:0001530">
    <property type="term" value="F:lipopolysaccharide binding"/>
    <property type="evidence" value="ECO:0007669"/>
    <property type="project" value="TreeGrafter"/>
</dbReference>
<dbReference type="InterPro" id="IPR022746">
    <property type="entry name" value="Cathlecidin_C"/>
</dbReference>
<evidence type="ECO:0000256" key="2">
    <source>
        <dbReference type="ARBA" id="ARBA00005320"/>
    </source>
</evidence>
<protein>
    <submittedName>
        <fullName evidence="10">Cathelin-related antimicrobial peptide</fullName>
    </submittedName>
</protein>
<evidence type="ECO:0000313" key="10">
    <source>
        <dbReference type="EMBL" id="KAH0509994.1"/>
    </source>
</evidence>
<evidence type="ECO:0000256" key="8">
    <source>
        <dbReference type="SAM" id="SignalP"/>
    </source>
</evidence>
<evidence type="ECO:0000313" key="11">
    <source>
        <dbReference type="Proteomes" id="UP000710432"/>
    </source>
</evidence>
<dbReference type="InterPro" id="IPR018216">
    <property type="entry name" value="Cathelicidin_CS"/>
</dbReference>
<dbReference type="GO" id="GO:0045087">
    <property type="term" value="P:innate immune response"/>
    <property type="evidence" value="ECO:0007669"/>
    <property type="project" value="TreeGrafter"/>
</dbReference>
<evidence type="ECO:0000259" key="9">
    <source>
        <dbReference type="Pfam" id="PF12153"/>
    </source>
</evidence>
<dbReference type="PANTHER" id="PTHR10206">
    <property type="entry name" value="CATHELICIDIN"/>
    <property type="match status" value="1"/>
</dbReference>
<dbReference type="InterPro" id="IPR046350">
    <property type="entry name" value="Cystatin_sf"/>
</dbReference>